<feature type="compositionally biased region" description="Low complexity" evidence="4">
    <location>
        <begin position="62"/>
        <end position="75"/>
    </location>
</feature>
<dbReference type="Pfam" id="PF11488">
    <property type="entry name" value="Lge1"/>
    <property type="match status" value="1"/>
</dbReference>
<organism evidence="6 7">
    <name type="scientific">Zygosaccharomyces mellis</name>
    <dbReference type="NCBI Taxonomy" id="42258"/>
    <lineage>
        <taxon>Eukaryota</taxon>
        <taxon>Fungi</taxon>
        <taxon>Dikarya</taxon>
        <taxon>Ascomycota</taxon>
        <taxon>Saccharomycotina</taxon>
        <taxon>Saccharomycetes</taxon>
        <taxon>Saccharomycetales</taxon>
        <taxon>Saccharomycetaceae</taxon>
        <taxon>Zygosaccharomyces</taxon>
    </lineage>
</organism>
<evidence type="ECO:0000313" key="7">
    <source>
        <dbReference type="Proteomes" id="UP000301737"/>
    </source>
</evidence>
<keyword evidence="3" id="KW-0539">Nucleus</keyword>
<dbReference type="Proteomes" id="UP000301737">
    <property type="component" value="Unassembled WGS sequence"/>
</dbReference>
<feature type="compositionally biased region" description="Polar residues" evidence="4">
    <location>
        <begin position="138"/>
        <end position="155"/>
    </location>
</feature>
<feature type="domain" description="Transcription regulator LGE1 helical region" evidence="5">
    <location>
        <begin position="225"/>
        <end position="299"/>
    </location>
</feature>
<dbReference type="GO" id="GO:0005634">
    <property type="term" value="C:nucleus"/>
    <property type="evidence" value="ECO:0007669"/>
    <property type="project" value="UniProtKB-SubCell"/>
</dbReference>
<sequence length="302" mass="33671">MSDSGNSSVNSSEYSSNSPGPGSRYSGAYSRGYPSKSYHRGSGGRYGNYKDNSYSPYHYRGDYYYGPSRYYSSRGGSRGGARGGASQYNHSPVGDYQSYNNNSFYGGRRSYDDSRRLNPSSNGRYYSGRYSEPWGTLSEPTVPSSQYSGPYVSGNNTPVDHYRRHPSSVVAPMNAPATNISAGSTTMPSNMTFSQQTNSTLSSFSSPRHSIAPATIKRRVDKDESPFYYLTDLDKSSNDPKELESIRQVFKEGDRLDKQLEEHNFNLLKSELELGLLATQCEKDKLSVQLTQEKLDTFLMQN</sequence>
<evidence type="ECO:0000256" key="2">
    <source>
        <dbReference type="ARBA" id="ARBA00022853"/>
    </source>
</evidence>
<protein>
    <submittedName>
        <fullName evidence="6">Transcriptional regulatory protein lge1</fullName>
    </submittedName>
</protein>
<evidence type="ECO:0000256" key="4">
    <source>
        <dbReference type="SAM" id="MobiDB-lite"/>
    </source>
</evidence>
<accession>A0A4C2E9M2</accession>
<comment type="caution">
    <text evidence="6">The sequence shown here is derived from an EMBL/GenBank/DDBJ whole genome shotgun (WGS) entry which is preliminary data.</text>
</comment>
<keyword evidence="2" id="KW-0156">Chromatin regulator</keyword>
<comment type="subcellular location">
    <subcellularLocation>
        <location evidence="1">Nucleus</location>
    </subcellularLocation>
</comment>
<feature type="compositionally biased region" description="Low complexity" evidence="4">
    <location>
        <begin position="1"/>
        <end position="23"/>
    </location>
</feature>
<reference evidence="6 7" key="1">
    <citation type="submission" date="2019-01" db="EMBL/GenBank/DDBJ databases">
        <title>Draft Genome Sequencing of Zygosaccharomyces mellis Ca-7.</title>
        <authorList>
            <person name="Shiwa Y."/>
            <person name="Kanesaki Y."/>
            <person name="Ishige T."/>
            <person name="Mura K."/>
            <person name="Hori T."/>
            <person name="Tamura T."/>
        </authorList>
    </citation>
    <scope>NUCLEOTIDE SEQUENCE [LARGE SCALE GENOMIC DNA]</scope>
    <source>
        <strain evidence="6 7">Ca-7</strain>
    </source>
</reference>
<dbReference type="AlphaFoldDB" id="A0A4C2E9M2"/>
<proteinExistence type="predicted"/>
<dbReference type="GO" id="GO:0006325">
    <property type="term" value="P:chromatin organization"/>
    <property type="evidence" value="ECO:0007669"/>
    <property type="project" value="UniProtKB-KW"/>
</dbReference>
<dbReference type="InterPro" id="IPR021581">
    <property type="entry name" value="Tscrpt_reg_Lge1"/>
</dbReference>
<feature type="region of interest" description="Disordered" evidence="4">
    <location>
        <begin position="1"/>
        <end position="155"/>
    </location>
</feature>
<dbReference type="CDD" id="cd22897">
    <property type="entry name" value="Lge1"/>
    <property type="match status" value="1"/>
</dbReference>
<dbReference type="OrthoDB" id="4070541at2759"/>
<evidence type="ECO:0000313" key="6">
    <source>
        <dbReference type="EMBL" id="GCF00484.1"/>
    </source>
</evidence>
<evidence type="ECO:0000259" key="5">
    <source>
        <dbReference type="Pfam" id="PF11488"/>
    </source>
</evidence>
<gene>
    <name evidence="6" type="primary">LGE1</name>
    <name evidence="6" type="ORF">ZYGM_000315</name>
</gene>
<dbReference type="EMBL" id="BIMX01000019">
    <property type="protein sequence ID" value="GCF00484.1"/>
    <property type="molecule type" value="Genomic_DNA"/>
</dbReference>
<feature type="compositionally biased region" description="Low complexity" evidence="4">
    <location>
        <begin position="120"/>
        <end position="131"/>
    </location>
</feature>
<name>A0A4C2E9M2_9SACH</name>
<evidence type="ECO:0000256" key="3">
    <source>
        <dbReference type="ARBA" id="ARBA00023242"/>
    </source>
</evidence>
<evidence type="ECO:0000256" key="1">
    <source>
        <dbReference type="ARBA" id="ARBA00004123"/>
    </source>
</evidence>
<keyword evidence="7" id="KW-1185">Reference proteome</keyword>